<dbReference type="AlphaFoldDB" id="A0A5J4R4R7"/>
<feature type="compositionally biased region" description="Basic and acidic residues" evidence="1">
    <location>
        <begin position="1"/>
        <end position="16"/>
    </location>
</feature>
<protein>
    <submittedName>
        <fullName evidence="2">Uncharacterized protein</fullName>
    </submittedName>
</protein>
<evidence type="ECO:0000256" key="1">
    <source>
        <dbReference type="SAM" id="MobiDB-lite"/>
    </source>
</evidence>
<evidence type="ECO:0000313" key="2">
    <source>
        <dbReference type="EMBL" id="KAA6328658.1"/>
    </source>
</evidence>
<reference evidence="2" key="1">
    <citation type="submission" date="2019-03" db="EMBL/GenBank/DDBJ databases">
        <title>Single cell metagenomics reveals metabolic interactions within the superorganism composed of flagellate Streblomastix strix and complex community of Bacteroidetes bacteria on its surface.</title>
        <authorList>
            <person name="Treitli S.C."/>
            <person name="Kolisko M."/>
            <person name="Husnik F."/>
            <person name="Keeling P."/>
            <person name="Hampl V."/>
        </authorList>
    </citation>
    <scope>NUCLEOTIDE SEQUENCE</scope>
    <source>
        <strain evidence="2">STM</strain>
    </source>
</reference>
<accession>A0A5J4R4R7</accession>
<name>A0A5J4R4R7_9ZZZZ</name>
<dbReference type="EMBL" id="SNRY01001782">
    <property type="protein sequence ID" value="KAA6328658.1"/>
    <property type="molecule type" value="Genomic_DNA"/>
</dbReference>
<feature type="region of interest" description="Disordered" evidence="1">
    <location>
        <begin position="1"/>
        <end position="34"/>
    </location>
</feature>
<gene>
    <name evidence="2" type="ORF">EZS27_022466</name>
</gene>
<proteinExistence type="predicted"/>
<comment type="caution">
    <text evidence="2">The sequence shown here is derived from an EMBL/GenBank/DDBJ whole genome shotgun (WGS) entry which is preliminary data.</text>
</comment>
<sequence length="60" mass="6648">MLQDSEKVEGTREKTGRKSCKTGRPSKSASVGAYRHRQCKTAAFGRASSTQKRIFTILSQ</sequence>
<organism evidence="2">
    <name type="scientific">termite gut metagenome</name>
    <dbReference type="NCBI Taxonomy" id="433724"/>
    <lineage>
        <taxon>unclassified sequences</taxon>
        <taxon>metagenomes</taxon>
        <taxon>organismal metagenomes</taxon>
    </lineage>
</organism>